<dbReference type="KEGG" id="bdi:100830354"/>
<dbReference type="AlphaFoldDB" id="I1H6Z0"/>
<reference evidence="9" key="3">
    <citation type="submission" date="2018-08" db="UniProtKB">
        <authorList>
            <consortium name="EnsemblPlants"/>
        </authorList>
    </citation>
    <scope>IDENTIFICATION</scope>
    <source>
        <strain evidence="9">cv. Bd21</strain>
    </source>
</reference>
<reference evidence="8 9" key="1">
    <citation type="journal article" date="2010" name="Nature">
        <title>Genome sequencing and analysis of the model grass Brachypodium distachyon.</title>
        <authorList>
            <consortium name="International Brachypodium Initiative"/>
        </authorList>
    </citation>
    <scope>NUCLEOTIDE SEQUENCE [LARGE SCALE GENOMIC DNA]</scope>
    <source>
        <strain evidence="8">Bd21</strain>
        <strain evidence="9">cv. Bd21</strain>
    </source>
</reference>
<evidence type="ECO:0000259" key="7">
    <source>
        <dbReference type="PROSITE" id="PS51746"/>
    </source>
</evidence>
<evidence type="ECO:0000256" key="1">
    <source>
        <dbReference type="ARBA" id="ARBA00013081"/>
    </source>
</evidence>
<dbReference type="OMA" id="YVTCAPS"/>
<dbReference type="PROSITE" id="PS51746">
    <property type="entry name" value="PPM_2"/>
    <property type="match status" value="1"/>
</dbReference>
<organism evidence="8">
    <name type="scientific">Brachypodium distachyon</name>
    <name type="common">Purple false brome</name>
    <name type="synonym">Trachynia distachya</name>
    <dbReference type="NCBI Taxonomy" id="15368"/>
    <lineage>
        <taxon>Eukaryota</taxon>
        <taxon>Viridiplantae</taxon>
        <taxon>Streptophyta</taxon>
        <taxon>Embryophyta</taxon>
        <taxon>Tracheophyta</taxon>
        <taxon>Spermatophyta</taxon>
        <taxon>Magnoliopsida</taxon>
        <taxon>Liliopsida</taxon>
        <taxon>Poales</taxon>
        <taxon>Poaceae</taxon>
        <taxon>BOP clade</taxon>
        <taxon>Pooideae</taxon>
        <taxon>Stipodae</taxon>
        <taxon>Brachypodieae</taxon>
        <taxon>Brachypodium</taxon>
    </lineage>
</organism>
<evidence type="ECO:0000313" key="9">
    <source>
        <dbReference type="EnsemblPlants" id="KQK22341"/>
    </source>
</evidence>
<dbReference type="GO" id="GO:0007165">
    <property type="term" value="P:signal transduction"/>
    <property type="evidence" value="ECO:0000318"/>
    <property type="project" value="GO_Central"/>
</dbReference>
<evidence type="ECO:0000256" key="2">
    <source>
        <dbReference type="ARBA" id="ARBA00022801"/>
    </source>
</evidence>
<keyword evidence="2" id="KW-0378">Hydrolase</keyword>
<sequence>MGNGITKNPCFSGNPYAAAPAASDTAPEDSHGHSFTYLPMAAAFDRTPTAGSAMPSETSFFSLSGAAISANVATSASIPSFRLLNEQTWPPLSGGTFESSRSFASVPLLQAAPPRLSMSGPLLSVSSGRFSDTSAGGTGTASTTSDRFSDRPFVSGGTLDSSLSSSSFAGQHQPSVSRLIAERRAARSRRRDERSLFQYLASAASRLPGFRRPAGPKREMESLSEGGYRWPNNGNVQWAQGVVGEDRFHVAVSEEHGWVFVGIYDGFSGPDAADYLFSNLYVAVHRELKGVLWDDIQIGQPADILCSVDDGSAPEAVERKAKKGRTDNADANASASASFAGTAMATHRSVLQALARALRKTEDAFFEAAEENAEENPEVGLMGSCVLVMLMKGTDVYVMNVGDSRAVLATRREPDLENILGKASQDLKQFRQEIMRELQAQDRDGLQSVQLTPEHSTAVEEEVRRIRSQHLNDREAIDKGRVKGKLNVTRAFGAGFLKDPKWNARLIKRFQIRYVGTDAYISCIPSLCHHRIGTNDKFLVLSSDGLYQYFTNKEVVDQVAMFTAEHPEGDPAHHLVGELVQRAARKHGMDYCTLLGIPRGNRREYHDDVSVIVISFEGRIWRSSV</sequence>
<dbReference type="InterPro" id="IPR015655">
    <property type="entry name" value="PP2C"/>
</dbReference>
<dbReference type="HOGENOM" id="CLU_013173_12_1_1"/>
<dbReference type="EnsemblPlants" id="KQK22341">
    <property type="protein sequence ID" value="KQK22341"/>
    <property type="gene ID" value="BRADI_1g66650v3"/>
</dbReference>
<evidence type="ECO:0000313" key="8">
    <source>
        <dbReference type="EMBL" id="KQK22341.1"/>
    </source>
</evidence>
<evidence type="ECO:0000256" key="3">
    <source>
        <dbReference type="ARBA" id="ARBA00022912"/>
    </source>
</evidence>
<dbReference type="EMBL" id="CM000880">
    <property type="protein sequence ID" value="KQK22341.1"/>
    <property type="molecule type" value="Genomic_DNA"/>
</dbReference>
<feature type="compositionally biased region" description="Low complexity" evidence="6">
    <location>
        <begin position="131"/>
        <end position="146"/>
    </location>
</feature>
<comment type="catalytic activity">
    <reaction evidence="4">
        <text>O-phospho-L-seryl-[protein] + H2O = L-seryl-[protein] + phosphate</text>
        <dbReference type="Rhea" id="RHEA:20629"/>
        <dbReference type="Rhea" id="RHEA-COMP:9863"/>
        <dbReference type="Rhea" id="RHEA-COMP:11604"/>
        <dbReference type="ChEBI" id="CHEBI:15377"/>
        <dbReference type="ChEBI" id="CHEBI:29999"/>
        <dbReference type="ChEBI" id="CHEBI:43474"/>
        <dbReference type="ChEBI" id="CHEBI:83421"/>
        <dbReference type="EC" id="3.1.3.16"/>
    </reaction>
</comment>
<dbReference type="PANTHER" id="PTHR13832:SF349">
    <property type="entry name" value="PROTEIN PHOSPHATASE 2C 31-RELATED"/>
    <property type="match status" value="1"/>
</dbReference>
<dbReference type="SUPFAM" id="SSF81606">
    <property type="entry name" value="PP2C-like"/>
    <property type="match status" value="1"/>
</dbReference>
<evidence type="ECO:0000256" key="5">
    <source>
        <dbReference type="ARBA" id="ARBA00048336"/>
    </source>
</evidence>
<dbReference type="Proteomes" id="UP000008810">
    <property type="component" value="Chromosome 1"/>
</dbReference>
<accession>I1H6Z0</accession>
<reference evidence="8" key="2">
    <citation type="submission" date="2017-06" db="EMBL/GenBank/DDBJ databases">
        <title>WGS assembly of Brachypodium distachyon.</title>
        <authorList>
            <consortium name="The International Brachypodium Initiative"/>
            <person name="Lucas S."/>
            <person name="Harmon-Smith M."/>
            <person name="Lail K."/>
            <person name="Tice H."/>
            <person name="Grimwood J."/>
            <person name="Bruce D."/>
            <person name="Barry K."/>
            <person name="Shu S."/>
            <person name="Lindquist E."/>
            <person name="Wang M."/>
            <person name="Pitluck S."/>
            <person name="Vogel J.P."/>
            <person name="Garvin D.F."/>
            <person name="Mockler T.C."/>
            <person name="Schmutz J."/>
            <person name="Rokhsar D."/>
            <person name="Bevan M.W."/>
        </authorList>
    </citation>
    <scope>NUCLEOTIDE SEQUENCE</scope>
    <source>
        <strain evidence="8">Bd21</strain>
    </source>
</reference>
<dbReference type="Gene3D" id="3.60.40.10">
    <property type="entry name" value="PPM-type phosphatase domain"/>
    <property type="match status" value="1"/>
</dbReference>
<dbReference type="GeneID" id="100830354"/>
<evidence type="ECO:0000313" key="10">
    <source>
        <dbReference type="Proteomes" id="UP000008810"/>
    </source>
</evidence>
<comment type="catalytic activity">
    <reaction evidence="5">
        <text>O-phospho-L-threonyl-[protein] + H2O = L-threonyl-[protein] + phosphate</text>
        <dbReference type="Rhea" id="RHEA:47004"/>
        <dbReference type="Rhea" id="RHEA-COMP:11060"/>
        <dbReference type="Rhea" id="RHEA-COMP:11605"/>
        <dbReference type="ChEBI" id="CHEBI:15377"/>
        <dbReference type="ChEBI" id="CHEBI:30013"/>
        <dbReference type="ChEBI" id="CHEBI:43474"/>
        <dbReference type="ChEBI" id="CHEBI:61977"/>
        <dbReference type="EC" id="3.1.3.16"/>
    </reaction>
</comment>
<feature type="region of interest" description="Disordered" evidence="6">
    <location>
        <begin position="129"/>
        <end position="151"/>
    </location>
</feature>
<dbReference type="Pfam" id="PF00481">
    <property type="entry name" value="PP2C"/>
    <property type="match status" value="1"/>
</dbReference>
<feature type="domain" description="PPM-type phosphatase" evidence="7">
    <location>
        <begin position="227"/>
        <end position="616"/>
    </location>
</feature>
<dbReference type="Gramene" id="KQK22341">
    <property type="protein sequence ID" value="KQK22341"/>
    <property type="gene ID" value="BRADI_1g66650v3"/>
</dbReference>
<keyword evidence="3" id="KW-0904">Protein phosphatase</keyword>
<name>I1H6Z0_BRADI</name>
<dbReference type="RefSeq" id="XP_003558234.1">
    <property type="nucleotide sequence ID" value="XM_003558186.4"/>
</dbReference>
<keyword evidence="10" id="KW-1185">Reference proteome</keyword>
<evidence type="ECO:0000256" key="6">
    <source>
        <dbReference type="SAM" id="MobiDB-lite"/>
    </source>
</evidence>
<dbReference type="STRING" id="15368.I1H6Z0"/>
<gene>
    <name evidence="9" type="primary">LOC100830354</name>
    <name evidence="8" type="ORF">BRADI_1g66650v3</name>
</gene>
<proteinExistence type="predicted"/>
<dbReference type="CDD" id="cd00143">
    <property type="entry name" value="PP2Cc"/>
    <property type="match status" value="1"/>
</dbReference>
<dbReference type="SMART" id="SM00332">
    <property type="entry name" value="PP2Cc"/>
    <property type="match status" value="1"/>
</dbReference>
<dbReference type="GO" id="GO:0004722">
    <property type="term" value="F:protein serine/threonine phosphatase activity"/>
    <property type="evidence" value="ECO:0000318"/>
    <property type="project" value="GO_Central"/>
</dbReference>
<dbReference type="OrthoDB" id="420076at2759"/>
<dbReference type="InterPro" id="IPR001932">
    <property type="entry name" value="PPM-type_phosphatase-like_dom"/>
</dbReference>
<evidence type="ECO:0000256" key="4">
    <source>
        <dbReference type="ARBA" id="ARBA00047761"/>
    </source>
</evidence>
<dbReference type="InterPro" id="IPR036457">
    <property type="entry name" value="PPM-type-like_dom_sf"/>
</dbReference>
<dbReference type="EC" id="3.1.3.16" evidence="1"/>
<dbReference type="eggNOG" id="KOG0700">
    <property type="taxonomic scope" value="Eukaryota"/>
</dbReference>
<protein>
    <recommendedName>
        <fullName evidence="1">protein-serine/threonine phosphatase</fullName>
        <ecNumber evidence="1">3.1.3.16</ecNumber>
    </recommendedName>
</protein>
<dbReference type="PANTHER" id="PTHR13832">
    <property type="entry name" value="PROTEIN PHOSPHATASE 2C"/>
    <property type="match status" value="1"/>
</dbReference>